<dbReference type="EMBL" id="CAUYUJ010016558">
    <property type="protein sequence ID" value="CAK0866636.1"/>
    <property type="molecule type" value="Genomic_DNA"/>
</dbReference>
<organism evidence="3 4">
    <name type="scientific">Prorocentrum cordatum</name>
    <dbReference type="NCBI Taxonomy" id="2364126"/>
    <lineage>
        <taxon>Eukaryota</taxon>
        <taxon>Sar</taxon>
        <taxon>Alveolata</taxon>
        <taxon>Dinophyceae</taxon>
        <taxon>Prorocentrales</taxon>
        <taxon>Prorocentraceae</taxon>
        <taxon>Prorocentrum</taxon>
    </lineage>
</organism>
<name>A0ABN9V4C0_9DINO</name>
<feature type="domain" description="EF-hand" evidence="2">
    <location>
        <begin position="48"/>
        <end position="83"/>
    </location>
</feature>
<evidence type="ECO:0000313" key="3">
    <source>
        <dbReference type="EMBL" id="CAK0866636.1"/>
    </source>
</evidence>
<dbReference type="Proteomes" id="UP001189429">
    <property type="component" value="Unassembled WGS sequence"/>
</dbReference>
<dbReference type="PROSITE" id="PS00018">
    <property type="entry name" value="EF_HAND_1"/>
    <property type="match status" value="1"/>
</dbReference>
<dbReference type="CDD" id="cd00051">
    <property type="entry name" value="EFh"/>
    <property type="match status" value="1"/>
</dbReference>
<sequence length="151" mass="16601">MAKREFLKAMRKVFWELDVDEDGGITMEELRRRMQDPEIGAYFSQLGVDSDQVGKLFLLLDRDQSGSLDPEEFMFGCLKLRGAAKNLDVAVLHQEVQWIHETLEIVVASLDSAGLRSAKTSRAGPTSLAGAEVGTPSCQSWDGFGTAHTPA</sequence>
<dbReference type="SMART" id="SM00054">
    <property type="entry name" value="EFh"/>
    <property type="match status" value="2"/>
</dbReference>
<evidence type="ECO:0000313" key="4">
    <source>
        <dbReference type="Proteomes" id="UP001189429"/>
    </source>
</evidence>
<dbReference type="InterPro" id="IPR002048">
    <property type="entry name" value="EF_hand_dom"/>
</dbReference>
<protein>
    <recommendedName>
        <fullName evidence="2">EF-hand domain-containing protein</fullName>
    </recommendedName>
</protein>
<dbReference type="InterPro" id="IPR011992">
    <property type="entry name" value="EF-hand-dom_pair"/>
</dbReference>
<dbReference type="SUPFAM" id="SSF47473">
    <property type="entry name" value="EF-hand"/>
    <property type="match status" value="1"/>
</dbReference>
<accession>A0ABN9V4C0</accession>
<evidence type="ECO:0000256" key="1">
    <source>
        <dbReference type="ARBA" id="ARBA00022837"/>
    </source>
</evidence>
<evidence type="ECO:0000259" key="2">
    <source>
        <dbReference type="PROSITE" id="PS50222"/>
    </source>
</evidence>
<dbReference type="PROSITE" id="PS50222">
    <property type="entry name" value="EF_HAND_2"/>
    <property type="match status" value="1"/>
</dbReference>
<dbReference type="Pfam" id="PF13499">
    <property type="entry name" value="EF-hand_7"/>
    <property type="match status" value="1"/>
</dbReference>
<comment type="caution">
    <text evidence="3">The sequence shown here is derived from an EMBL/GenBank/DDBJ whole genome shotgun (WGS) entry which is preliminary data.</text>
</comment>
<keyword evidence="4" id="KW-1185">Reference proteome</keyword>
<keyword evidence="1" id="KW-0106">Calcium</keyword>
<dbReference type="InterPro" id="IPR018247">
    <property type="entry name" value="EF_Hand_1_Ca_BS"/>
</dbReference>
<dbReference type="Gene3D" id="1.10.238.10">
    <property type="entry name" value="EF-hand"/>
    <property type="match status" value="1"/>
</dbReference>
<gene>
    <name evidence="3" type="ORF">PCOR1329_LOCUS53766</name>
</gene>
<proteinExistence type="predicted"/>
<reference evidence="3" key="1">
    <citation type="submission" date="2023-10" db="EMBL/GenBank/DDBJ databases">
        <authorList>
            <person name="Chen Y."/>
            <person name="Shah S."/>
            <person name="Dougan E. K."/>
            <person name="Thang M."/>
            <person name="Chan C."/>
        </authorList>
    </citation>
    <scope>NUCLEOTIDE SEQUENCE [LARGE SCALE GENOMIC DNA]</scope>
</reference>